<proteinExistence type="predicted"/>
<dbReference type="EMBL" id="GBXM01048323">
    <property type="protein sequence ID" value="JAH60254.1"/>
    <property type="molecule type" value="Transcribed_RNA"/>
</dbReference>
<evidence type="ECO:0000313" key="1">
    <source>
        <dbReference type="EMBL" id="JAH60254.1"/>
    </source>
</evidence>
<sequence>MALQMTISCYAVASISYHKLWSSLASLLVTPSHVLIGYY</sequence>
<organism evidence="1">
    <name type="scientific">Anguilla anguilla</name>
    <name type="common">European freshwater eel</name>
    <name type="synonym">Muraena anguilla</name>
    <dbReference type="NCBI Taxonomy" id="7936"/>
    <lineage>
        <taxon>Eukaryota</taxon>
        <taxon>Metazoa</taxon>
        <taxon>Chordata</taxon>
        <taxon>Craniata</taxon>
        <taxon>Vertebrata</taxon>
        <taxon>Euteleostomi</taxon>
        <taxon>Actinopterygii</taxon>
        <taxon>Neopterygii</taxon>
        <taxon>Teleostei</taxon>
        <taxon>Anguilliformes</taxon>
        <taxon>Anguillidae</taxon>
        <taxon>Anguilla</taxon>
    </lineage>
</organism>
<reference evidence="1" key="2">
    <citation type="journal article" date="2015" name="Fish Shellfish Immunol.">
        <title>Early steps in the European eel (Anguilla anguilla)-Vibrio vulnificus interaction in the gills: Role of the RtxA13 toxin.</title>
        <authorList>
            <person name="Callol A."/>
            <person name="Pajuelo D."/>
            <person name="Ebbesson L."/>
            <person name="Teles M."/>
            <person name="MacKenzie S."/>
            <person name="Amaro C."/>
        </authorList>
    </citation>
    <scope>NUCLEOTIDE SEQUENCE</scope>
</reference>
<name>A0A0E9U2Z1_ANGAN</name>
<reference evidence="1" key="1">
    <citation type="submission" date="2014-11" db="EMBL/GenBank/DDBJ databases">
        <authorList>
            <person name="Amaro Gonzalez C."/>
        </authorList>
    </citation>
    <scope>NUCLEOTIDE SEQUENCE</scope>
</reference>
<accession>A0A0E9U2Z1</accession>
<dbReference type="AlphaFoldDB" id="A0A0E9U2Z1"/>
<protein>
    <submittedName>
        <fullName evidence="1">Uncharacterized protein</fullName>
    </submittedName>
</protein>